<accession>A0A177Y671</accession>
<dbReference type="Pfam" id="PF08817">
    <property type="entry name" value="YukD"/>
    <property type="match status" value="1"/>
</dbReference>
<dbReference type="GO" id="GO:0005886">
    <property type="term" value="C:plasma membrane"/>
    <property type="evidence" value="ECO:0007669"/>
    <property type="project" value="UniProtKB-SubCell"/>
</dbReference>
<feature type="transmembrane region" description="Helical" evidence="7">
    <location>
        <begin position="392"/>
        <end position="411"/>
    </location>
</feature>
<keyword evidence="3" id="KW-1003">Cell membrane</keyword>
<dbReference type="EMBL" id="LVHI01000041">
    <property type="protein sequence ID" value="OAK51003.1"/>
    <property type="molecule type" value="Genomic_DNA"/>
</dbReference>
<evidence type="ECO:0000313" key="10">
    <source>
        <dbReference type="Proteomes" id="UP000077519"/>
    </source>
</evidence>
<feature type="transmembrane region" description="Helical" evidence="7">
    <location>
        <begin position="456"/>
        <end position="476"/>
    </location>
</feature>
<feature type="transmembrane region" description="Helical" evidence="7">
    <location>
        <begin position="220"/>
        <end position="238"/>
    </location>
</feature>
<dbReference type="RefSeq" id="WP_068432238.1">
    <property type="nucleotide sequence ID" value="NZ_LVHI01000041.1"/>
</dbReference>
<name>A0A177Y671_9NOCA</name>
<feature type="transmembrane region" description="Helical" evidence="7">
    <location>
        <begin position="336"/>
        <end position="358"/>
    </location>
</feature>
<evidence type="ECO:0000256" key="6">
    <source>
        <dbReference type="ARBA" id="ARBA00023136"/>
    </source>
</evidence>
<feature type="domain" description="EccD-like transmembrane" evidence="8">
    <location>
        <begin position="133"/>
        <end position="479"/>
    </location>
</feature>
<dbReference type="AlphaFoldDB" id="A0A177Y671"/>
<keyword evidence="4 7" id="KW-0812">Transmembrane</keyword>
<comment type="caution">
    <text evidence="9">The sequence shown here is derived from an EMBL/GenBank/DDBJ whole genome shotgun (WGS) entry which is preliminary data.</text>
</comment>
<sequence>MTGDLARSVDGDGATHAAMDLCRLTVVAESTQVDMALPTDVPLALLLPGIVDLLGGQADGPAAARQTPLVLGRVGSPPLPGTRTLHESGVRDGELLVLCDAESPAPAPLFDDLMYAVATTGTDPGSLWTPRTARTVGFAVSAVALLLGCVGVVSDALRESTSDTPAGAFAAATTAFVFLVAGSVWSRIGPDSRTGVFVSACSALLAGTAGILFVPLPLGAPHLLLSASAVGVAAIIALRLGGQGSALFTGTAVASCAAAAAAAVTEFTELPVTTVGGGTGVLALAGLTFAPRLSMMQARIPLPPVPTAGAPLDAHDEDDSPSYDNLDTAAADARSYLTGLVCAGAATTAVGVLVAAVAGGSDTYWPGITLALLTALVLVLRGRTFAELNQAVPLVAAGATIVLGLFGAAIVRLPSSSLVTLSAATAVAVVALVFGSIVPTREYSPVLRRTAELIEYAAIAGIVPVACWVCGLYSAMRAL</sequence>
<feature type="transmembrane region" description="Helical" evidence="7">
    <location>
        <begin position="245"/>
        <end position="264"/>
    </location>
</feature>
<dbReference type="Pfam" id="PF19053">
    <property type="entry name" value="EccD"/>
    <property type="match status" value="1"/>
</dbReference>
<dbReference type="InterPro" id="IPR024962">
    <property type="entry name" value="YukD-like"/>
</dbReference>
<protein>
    <recommendedName>
        <fullName evidence="8">EccD-like transmembrane domain-containing protein</fullName>
    </recommendedName>
</protein>
<evidence type="ECO:0000256" key="4">
    <source>
        <dbReference type="ARBA" id="ARBA00022692"/>
    </source>
</evidence>
<evidence type="ECO:0000259" key="8">
    <source>
        <dbReference type="Pfam" id="PF19053"/>
    </source>
</evidence>
<feature type="transmembrane region" description="Helical" evidence="7">
    <location>
        <begin position="364"/>
        <end position="380"/>
    </location>
</feature>
<feature type="transmembrane region" description="Helical" evidence="7">
    <location>
        <begin position="417"/>
        <end position="435"/>
    </location>
</feature>
<feature type="transmembrane region" description="Helical" evidence="7">
    <location>
        <begin position="166"/>
        <end position="184"/>
    </location>
</feature>
<dbReference type="NCBIfam" id="TIGR03920">
    <property type="entry name" value="T7SS_EccD"/>
    <property type="match status" value="1"/>
</dbReference>
<comment type="subcellular location">
    <subcellularLocation>
        <location evidence="1">Cell membrane</location>
        <topology evidence="1">Multi-pass membrane protein</topology>
    </subcellularLocation>
</comment>
<evidence type="ECO:0000256" key="2">
    <source>
        <dbReference type="ARBA" id="ARBA00006162"/>
    </source>
</evidence>
<dbReference type="Proteomes" id="UP000077519">
    <property type="component" value="Unassembled WGS sequence"/>
</dbReference>
<feature type="transmembrane region" description="Helical" evidence="7">
    <location>
        <begin position="136"/>
        <end position="154"/>
    </location>
</feature>
<feature type="transmembrane region" description="Helical" evidence="7">
    <location>
        <begin position="270"/>
        <end position="290"/>
    </location>
</feature>
<evidence type="ECO:0000256" key="5">
    <source>
        <dbReference type="ARBA" id="ARBA00022989"/>
    </source>
</evidence>
<proteinExistence type="inferred from homology"/>
<evidence type="ECO:0000313" key="9">
    <source>
        <dbReference type="EMBL" id="OAK51003.1"/>
    </source>
</evidence>
<gene>
    <name evidence="9" type="ORF">A3K89_14075</name>
</gene>
<dbReference type="InterPro" id="IPR044049">
    <property type="entry name" value="EccD_transm"/>
</dbReference>
<keyword evidence="10" id="KW-1185">Reference proteome</keyword>
<organism evidence="9 10">
    <name type="scientific">Rhodococcoides kyotonense</name>
    <dbReference type="NCBI Taxonomy" id="398843"/>
    <lineage>
        <taxon>Bacteria</taxon>
        <taxon>Bacillati</taxon>
        <taxon>Actinomycetota</taxon>
        <taxon>Actinomycetes</taxon>
        <taxon>Mycobacteriales</taxon>
        <taxon>Nocardiaceae</taxon>
        <taxon>Rhodococcoides</taxon>
    </lineage>
</organism>
<keyword evidence="5 7" id="KW-1133">Transmembrane helix</keyword>
<dbReference type="PIRSF" id="PIRSF017804">
    <property type="entry name" value="Secretion_EccD1"/>
    <property type="match status" value="1"/>
</dbReference>
<evidence type="ECO:0000256" key="7">
    <source>
        <dbReference type="SAM" id="Phobius"/>
    </source>
</evidence>
<evidence type="ECO:0000256" key="1">
    <source>
        <dbReference type="ARBA" id="ARBA00004651"/>
    </source>
</evidence>
<reference evidence="9 10" key="1">
    <citation type="submission" date="2016-03" db="EMBL/GenBank/DDBJ databases">
        <title>Genome sequence of Rhodococcus kyotonensis KB10.</title>
        <authorList>
            <person name="Jeong H."/>
            <person name="Hong C.E."/>
            <person name="Jo S.H."/>
            <person name="Park J.M."/>
        </authorList>
    </citation>
    <scope>NUCLEOTIDE SEQUENCE [LARGE SCALE GENOMIC DNA]</scope>
    <source>
        <strain evidence="9 10">KB10</strain>
    </source>
</reference>
<keyword evidence="6 7" id="KW-0472">Membrane</keyword>
<evidence type="ECO:0000256" key="3">
    <source>
        <dbReference type="ARBA" id="ARBA00022475"/>
    </source>
</evidence>
<dbReference type="Gene3D" id="3.10.20.90">
    <property type="entry name" value="Phosphatidylinositol 3-kinase Catalytic Subunit, Chain A, domain 1"/>
    <property type="match status" value="1"/>
</dbReference>
<comment type="similarity">
    <text evidence="2">Belongs to the EccD/Snm4 family.</text>
</comment>
<feature type="transmembrane region" description="Helical" evidence="7">
    <location>
        <begin position="196"/>
        <end position="214"/>
    </location>
</feature>
<dbReference type="InterPro" id="IPR006707">
    <property type="entry name" value="T7SS_EccD"/>
</dbReference>